<dbReference type="EMBL" id="VTPC01090206">
    <property type="protein sequence ID" value="KAF2884254.1"/>
    <property type="molecule type" value="Genomic_DNA"/>
</dbReference>
<gene>
    <name evidence="1" type="ORF">ILUMI_21906</name>
</gene>
<reference evidence="1" key="1">
    <citation type="submission" date="2019-08" db="EMBL/GenBank/DDBJ databases">
        <title>The genome of the North American firefly Photinus pyralis.</title>
        <authorList>
            <consortium name="Photinus pyralis genome working group"/>
            <person name="Fallon T.R."/>
            <person name="Sander Lower S.E."/>
            <person name="Weng J.-K."/>
        </authorList>
    </citation>
    <scope>NUCLEOTIDE SEQUENCE</scope>
    <source>
        <strain evidence="1">TRF0915ILg1</strain>
        <tissue evidence="1">Whole body</tissue>
    </source>
</reference>
<keyword evidence="2" id="KW-1185">Reference proteome</keyword>
<organism evidence="1 2">
    <name type="scientific">Ignelater luminosus</name>
    <name type="common">Cucubano</name>
    <name type="synonym">Pyrophorus luminosus</name>
    <dbReference type="NCBI Taxonomy" id="2038154"/>
    <lineage>
        <taxon>Eukaryota</taxon>
        <taxon>Metazoa</taxon>
        <taxon>Ecdysozoa</taxon>
        <taxon>Arthropoda</taxon>
        <taxon>Hexapoda</taxon>
        <taxon>Insecta</taxon>
        <taxon>Pterygota</taxon>
        <taxon>Neoptera</taxon>
        <taxon>Endopterygota</taxon>
        <taxon>Coleoptera</taxon>
        <taxon>Polyphaga</taxon>
        <taxon>Elateriformia</taxon>
        <taxon>Elateroidea</taxon>
        <taxon>Elateridae</taxon>
        <taxon>Agrypninae</taxon>
        <taxon>Pyrophorini</taxon>
        <taxon>Ignelater</taxon>
    </lineage>
</organism>
<dbReference type="PANTHER" id="PTHR46409">
    <property type="entry name" value="HTH PSQ-TYPE DOMAIN-CONTAINING PROTEIN"/>
    <property type="match status" value="1"/>
</dbReference>
<dbReference type="OrthoDB" id="6771835at2759"/>
<name>A0A8K0CDP1_IGNLU</name>
<sequence>MKSGSEVCILQELPISETDTADYQIRYFKVPNINFNATDFVELIAWQLYKLTELPLLANLSDEDLSNMVQNPTIMEIAKYPCHTQAVERSMKLVTEVSMAVCGETSKDGFIRTKIYSRQQKPNFNTKRDYILDTN</sequence>
<dbReference type="AlphaFoldDB" id="A0A8K0CDP1"/>
<protein>
    <submittedName>
        <fullName evidence="1">Uncharacterized protein</fullName>
    </submittedName>
</protein>
<dbReference type="PANTHER" id="PTHR46409:SF1">
    <property type="entry name" value="HTH PSQ-TYPE DOMAIN-CONTAINING PROTEIN"/>
    <property type="match status" value="1"/>
</dbReference>
<accession>A0A8K0CDP1</accession>
<comment type="caution">
    <text evidence="1">The sequence shown here is derived from an EMBL/GenBank/DDBJ whole genome shotgun (WGS) entry which is preliminary data.</text>
</comment>
<dbReference type="Proteomes" id="UP000801492">
    <property type="component" value="Unassembled WGS sequence"/>
</dbReference>
<evidence type="ECO:0000313" key="2">
    <source>
        <dbReference type="Proteomes" id="UP000801492"/>
    </source>
</evidence>
<evidence type="ECO:0000313" key="1">
    <source>
        <dbReference type="EMBL" id="KAF2884254.1"/>
    </source>
</evidence>
<proteinExistence type="predicted"/>